<sequence>MAAAPGDLERLKNLAVALSGAGAACCGLTLRSARLRPRRPGAPPLHLAFFEHAGPCAQRALVVVALPELWGDGSSSSSSSSSSSRGNVSESVAHAAALWLVEGVHFLLSGGALLAGQQPSPLEPLDAVLRDSFERILAAFERSPAAAAAAMLLGPPQMRLAPHVSARVAACLAPLARVAPPWVFGDDAGGAGPAAPAAPSCCLFSG</sequence>
<organism evidence="1 2">
    <name type="scientific">Monoraphidium neglectum</name>
    <dbReference type="NCBI Taxonomy" id="145388"/>
    <lineage>
        <taxon>Eukaryota</taxon>
        <taxon>Viridiplantae</taxon>
        <taxon>Chlorophyta</taxon>
        <taxon>core chlorophytes</taxon>
        <taxon>Chlorophyceae</taxon>
        <taxon>CS clade</taxon>
        <taxon>Sphaeropleales</taxon>
        <taxon>Selenastraceae</taxon>
        <taxon>Monoraphidium</taxon>
    </lineage>
</organism>
<gene>
    <name evidence="1" type="ORF">MNEG_14159</name>
</gene>
<dbReference type="RefSeq" id="XP_013892822.1">
    <property type="nucleotide sequence ID" value="XM_014037368.1"/>
</dbReference>
<keyword evidence="2" id="KW-1185">Reference proteome</keyword>
<protein>
    <submittedName>
        <fullName evidence="1">Uncharacterized protein</fullName>
    </submittedName>
</protein>
<evidence type="ECO:0000313" key="2">
    <source>
        <dbReference type="Proteomes" id="UP000054498"/>
    </source>
</evidence>
<reference evidence="1 2" key="1">
    <citation type="journal article" date="2013" name="BMC Genomics">
        <title>Reconstruction of the lipid metabolism for the microalga Monoraphidium neglectum from its genome sequence reveals characteristics suitable for biofuel production.</title>
        <authorList>
            <person name="Bogen C."/>
            <person name="Al-Dilaimi A."/>
            <person name="Albersmeier A."/>
            <person name="Wichmann J."/>
            <person name="Grundmann M."/>
            <person name="Rupp O."/>
            <person name="Lauersen K.J."/>
            <person name="Blifernez-Klassen O."/>
            <person name="Kalinowski J."/>
            <person name="Goesmann A."/>
            <person name="Mussgnug J.H."/>
            <person name="Kruse O."/>
        </authorList>
    </citation>
    <scope>NUCLEOTIDE SEQUENCE [LARGE SCALE GENOMIC DNA]</scope>
    <source>
        <strain evidence="1 2">SAG 48.87</strain>
    </source>
</reference>
<dbReference type="KEGG" id="mng:MNEG_14159"/>
<evidence type="ECO:0000313" key="1">
    <source>
        <dbReference type="EMBL" id="KIY93802.1"/>
    </source>
</evidence>
<feature type="non-terminal residue" evidence="1">
    <location>
        <position position="206"/>
    </location>
</feature>
<proteinExistence type="predicted"/>
<dbReference type="GeneID" id="25731693"/>
<name>A0A0D2J177_9CHLO</name>
<accession>A0A0D2J177</accession>
<dbReference type="AlphaFoldDB" id="A0A0D2J177"/>
<dbReference type="EMBL" id="KK104514">
    <property type="protein sequence ID" value="KIY93802.1"/>
    <property type="molecule type" value="Genomic_DNA"/>
</dbReference>
<dbReference type="Proteomes" id="UP000054498">
    <property type="component" value="Unassembled WGS sequence"/>
</dbReference>